<comment type="caution">
    <text evidence="2">The sequence shown here is derived from an EMBL/GenBank/DDBJ whole genome shotgun (WGS) entry which is preliminary data.</text>
</comment>
<gene>
    <name evidence="2" type="ORF">OLEA9_A009302</name>
</gene>
<keyword evidence="3" id="KW-1185">Reference proteome</keyword>
<accession>A0A8S0R287</accession>
<dbReference type="OrthoDB" id="1882251at2759"/>
<evidence type="ECO:0000256" key="1">
    <source>
        <dbReference type="SAM" id="MobiDB-lite"/>
    </source>
</evidence>
<feature type="compositionally biased region" description="Polar residues" evidence="1">
    <location>
        <begin position="165"/>
        <end position="199"/>
    </location>
</feature>
<evidence type="ECO:0008006" key="4">
    <source>
        <dbReference type="Google" id="ProtNLM"/>
    </source>
</evidence>
<evidence type="ECO:0000313" key="3">
    <source>
        <dbReference type="Proteomes" id="UP000594638"/>
    </source>
</evidence>
<dbReference type="Gramene" id="OE9A009302T1">
    <property type="protein sequence ID" value="OE9A009302C1"/>
    <property type="gene ID" value="OE9A009302"/>
</dbReference>
<dbReference type="AlphaFoldDB" id="A0A8S0R287"/>
<organism evidence="2 3">
    <name type="scientific">Olea europaea subsp. europaea</name>
    <dbReference type="NCBI Taxonomy" id="158383"/>
    <lineage>
        <taxon>Eukaryota</taxon>
        <taxon>Viridiplantae</taxon>
        <taxon>Streptophyta</taxon>
        <taxon>Embryophyta</taxon>
        <taxon>Tracheophyta</taxon>
        <taxon>Spermatophyta</taxon>
        <taxon>Magnoliopsida</taxon>
        <taxon>eudicotyledons</taxon>
        <taxon>Gunneridae</taxon>
        <taxon>Pentapetalae</taxon>
        <taxon>asterids</taxon>
        <taxon>lamiids</taxon>
        <taxon>Lamiales</taxon>
        <taxon>Oleaceae</taxon>
        <taxon>Oleeae</taxon>
        <taxon>Olea</taxon>
    </lineage>
</organism>
<reference evidence="2 3" key="1">
    <citation type="submission" date="2019-12" db="EMBL/GenBank/DDBJ databases">
        <authorList>
            <person name="Alioto T."/>
            <person name="Alioto T."/>
            <person name="Gomez Garrido J."/>
        </authorList>
    </citation>
    <scope>NUCLEOTIDE SEQUENCE [LARGE SCALE GENOMIC DNA]</scope>
</reference>
<name>A0A8S0R287_OLEEU</name>
<dbReference type="EMBL" id="CACTIH010002093">
    <property type="protein sequence ID" value="CAA2973254.1"/>
    <property type="molecule type" value="Genomic_DNA"/>
</dbReference>
<evidence type="ECO:0000313" key="2">
    <source>
        <dbReference type="EMBL" id="CAA2973254.1"/>
    </source>
</evidence>
<dbReference type="Proteomes" id="UP000594638">
    <property type="component" value="Unassembled WGS sequence"/>
</dbReference>
<feature type="region of interest" description="Disordered" evidence="1">
    <location>
        <begin position="165"/>
        <end position="218"/>
    </location>
</feature>
<dbReference type="PANTHER" id="PTHR33527">
    <property type="entry name" value="OS07G0274300 PROTEIN"/>
    <property type="match status" value="1"/>
</dbReference>
<sequence>MDAKPTIVGLEALHAYHSIDRALYAILATELWRDPVESLQIIALWLWLEQVGFGKVTRKILASAPLFINQTAEEAITCLKCIKDSSFIYSAEATDIPMTRSIIDKEISLQFFNENRVTALCEVSRIIDEDCIHAMRDIIGKAINGNSGESSSRSLILNPLRAAQSSSSNPTLMPFNGGQSSLSNDSNHMMVPSNASRRSLPNPIGPHNGGGSSRHNQMRIPANANTEESSLRNRMMIQENAARRSLSNPFLMPSNQMMTLSNASRRSLSNPNEIPFSGRRRLESNQMRMSPHVDESMIRNFSSMRIGRNAFRGNNRFINEVPPEDRTMFVTFSRGYPVAETEVRHFFTTVFGNCIESFRMQEVGPYEQPLYARVVFRKASFIDEILDGTEKVKFSIYGKHVWMRKFVPKNSSSS</sequence>
<feature type="compositionally biased region" description="Polar residues" evidence="1">
    <location>
        <begin position="260"/>
        <end position="272"/>
    </location>
</feature>
<protein>
    <recommendedName>
        <fullName evidence="4">RRM domain-containing protein</fullName>
    </recommendedName>
</protein>
<dbReference type="PANTHER" id="PTHR33527:SF14">
    <property type="entry name" value="OS07G0274300 PROTEIN"/>
    <property type="match status" value="1"/>
</dbReference>
<feature type="region of interest" description="Disordered" evidence="1">
    <location>
        <begin position="260"/>
        <end position="284"/>
    </location>
</feature>
<proteinExistence type="predicted"/>